<dbReference type="EMBL" id="CAJOBQ010000034">
    <property type="protein sequence ID" value="CAF4225145.1"/>
    <property type="molecule type" value="Genomic_DNA"/>
</dbReference>
<evidence type="ECO:0000313" key="11">
    <source>
        <dbReference type="Proteomes" id="UP000663825"/>
    </source>
</evidence>
<evidence type="ECO:0000313" key="9">
    <source>
        <dbReference type="EMBL" id="CAF4225145.1"/>
    </source>
</evidence>
<reference evidence="3" key="1">
    <citation type="submission" date="2021-02" db="EMBL/GenBank/DDBJ databases">
        <authorList>
            <person name="Nowell W R."/>
        </authorList>
    </citation>
    <scope>NUCLEOTIDE SEQUENCE</scope>
</reference>
<dbReference type="PANTHER" id="PTHR12993">
    <property type="entry name" value="N-ACETYLGLUCOSAMINYL-PHOSPHATIDYLINOSITOL DE-N-ACETYLASE-RELATED"/>
    <property type="match status" value="1"/>
</dbReference>
<dbReference type="EMBL" id="CAJOBO010000022">
    <property type="protein sequence ID" value="CAF4100576.1"/>
    <property type="molecule type" value="Genomic_DNA"/>
</dbReference>
<dbReference type="Proteomes" id="UP000663872">
    <property type="component" value="Unassembled WGS sequence"/>
</dbReference>
<dbReference type="GO" id="GO:0005783">
    <property type="term" value="C:endoplasmic reticulum"/>
    <property type="evidence" value="ECO:0007669"/>
    <property type="project" value="TreeGrafter"/>
</dbReference>
<dbReference type="GO" id="GO:0016020">
    <property type="term" value="C:membrane"/>
    <property type="evidence" value="ECO:0007669"/>
    <property type="project" value="GOC"/>
</dbReference>
<dbReference type="Proteomes" id="UP000663873">
    <property type="component" value="Unassembled WGS sequence"/>
</dbReference>
<comment type="similarity">
    <text evidence="1">Belongs to the PIGL family.</text>
</comment>
<dbReference type="OrthoDB" id="10019817at2759"/>
<dbReference type="Gene3D" id="3.40.50.10320">
    <property type="entry name" value="LmbE-like"/>
    <property type="match status" value="1"/>
</dbReference>
<dbReference type="EC" id="3.5.1.89" evidence="2"/>
<evidence type="ECO:0000313" key="12">
    <source>
        <dbReference type="Proteomes" id="UP000663873"/>
    </source>
</evidence>
<dbReference type="EMBL" id="CAJNYT010002938">
    <property type="protein sequence ID" value="CAF3504965.1"/>
    <property type="molecule type" value="Genomic_DNA"/>
</dbReference>
<dbReference type="Proteomes" id="UP000663825">
    <property type="component" value="Unassembled WGS sequence"/>
</dbReference>
<dbReference type="EMBL" id="CAJNXB010002330">
    <property type="protein sequence ID" value="CAF3235900.1"/>
    <property type="molecule type" value="Genomic_DNA"/>
</dbReference>
<dbReference type="EMBL" id="CAJNYD010001102">
    <property type="protein sequence ID" value="CAF3317538.1"/>
    <property type="molecule type" value="Genomic_DNA"/>
</dbReference>
<dbReference type="PANTHER" id="PTHR12993:SF11">
    <property type="entry name" value="N-ACETYLGLUCOSAMINYL-PHOSPHATIDYLINOSITOL DE-N-ACETYLASE"/>
    <property type="match status" value="1"/>
</dbReference>
<dbReference type="Proteomes" id="UP000663833">
    <property type="component" value="Unassembled WGS sequence"/>
</dbReference>
<dbReference type="GO" id="GO:0006506">
    <property type="term" value="P:GPI anchor biosynthetic process"/>
    <property type="evidence" value="ECO:0007669"/>
    <property type="project" value="UniProtKB-UniPathway"/>
</dbReference>
<organism evidence="3 11">
    <name type="scientific">Rotaria socialis</name>
    <dbReference type="NCBI Taxonomy" id="392032"/>
    <lineage>
        <taxon>Eukaryota</taxon>
        <taxon>Metazoa</taxon>
        <taxon>Spiralia</taxon>
        <taxon>Gnathifera</taxon>
        <taxon>Rotifera</taxon>
        <taxon>Eurotatoria</taxon>
        <taxon>Bdelloidea</taxon>
        <taxon>Philodinida</taxon>
        <taxon>Philodinidae</taxon>
        <taxon>Rotaria</taxon>
    </lineage>
</organism>
<dbReference type="InterPro" id="IPR024078">
    <property type="entry name" value="LmbE-like_dom_sf"/>
</dbReference>
<evidence type="ECO:0000256" key="1">
    <source>
        <dbReference type="ARBA" id="ARBA00006066"/>
    </source>
</evidence>
<keyword evidence="12" id="KW-1185">Reference proteome</keyword>
<sequence>MGAFRPQLDTQADFLKNFIYLGIMNSALAVLVVIAHPDDETIFAGFIHALVHKLHATVDLVCVTNGEGGFRHSAPCEYLYDNLELSNESIGRQHLPRIRKQELFASGKILGIRKYFFFDQLDLKYDRNVDIVFAEQWNKKLIIELLEQVIITGNSTHGYDVMLIMLPSTQSHGHHTASGLLALETIEHLQKNKSSNIKIPTVIGGAEFVLNELPTYLSNPLVEICSILPNEFRFNRTWKLSSTTNIPDYQTIVTWACSEHKSQGSLIAETLTTFTREHEQYFYFSINNEQHDRTRIQLIEHIFKQLAHIHEYNTGNVLKQQ</sequence>
<dbReference type="SUPFAM" id="SSF102588">
    <property type="entry name" value="LmbE-like"/>
    <property type="match status" value="1"/>
</dbReference>
<evidence type="ECO:0000313" key="5">
    <source>
        <dbReference type="EMBL" id="CAF3425225.1"/>
    </source>
</evidence>
<dbReference type="UniPathway" id="UPA00196"/>
<proteinExistence type="inferred from homology"/>
<evidence type="ECO:0000313" key="3">
    <source>
        <dbReference type="EMBL" id="CAF3235900.1"/>
    </source>
</evidence>
<evidence type="ECO:0000313" key="4">
    <source>
        <dbReference type="EMBL" id="CAF3317538.1"/>
    </source>
</evidence>
<dbReference type="AlphaFoldDB" id="A0A817RA14"/>
<dbReference type="Proteomes" id="UP000663851">
    <property type="component" value="Unassembled WGS sequence"/>
</dbReference>
<dbReference type="EMBL" id="CAJNYU010001291">
    <property type="protein sequence ID" value="CAF3425225.1"/>
    <property type="molecule type" value="Genomic_DNA"/>
</dbReference>
<evidence type="ECO:0000313" key="7">
    <source>
        <dbReference type="EMBL" id="CAF4099268.1"/>
    </source>
</evidence>
<gene>
    <name evidence="5" type="ORF">FME351_LOCUS11293</name>
    <name evidence="6" type="ORF">GRG538_LOCUS17830</name>
    <name evidence="8" type="ORF">HFQ381_LOCUS936</name>
    <name evidence="4" type="ORF">LUA448_LOCUS9614</name>
    <name evidence="10" type="ORF">QYT958_LOCUS17876</name>
    <name evidence="3" type="ORF">TIS948_LOCUS14358</name>
    <name evidence="9" type="ORF">TSG867_LOCUS1530</name>
    <name evidence="7" type="ORF">UJA718_LOCUS180</name>
</gene>
<dbReference type="GO" id="GO:0000225">
    <property type="term" value="F:N-acetylglucosaminylphosphatidylinositol deacetylase activity"/>
    <property type="evidence" value="ECO:0007669"/>
    <property type="project" value="UniProtKB-EC"/>
</dbReference>
<evidence type="ECO:0000256" key="2">
    <source>
        <dbReference type="ARBA" id="ARBA00012176"/>
    </source>
</evidence>
<protein>
    <recommendedName>
        <fullName evidence="2">N-acetylglucosaminylphosphatidylinositol deacetylase</fullName>
        <ecNumber evidence="2">3.5.1.89</ecNumber>
    </recommendedName>
</protein>
<comment type="caution">
    <text evidence="3">The sequence shown here is derived from an EMBL/GenBank/DDBJ whole genome shotgun (WGS) entry which is preliminary data.</text>
</comment>
<dbReference type="Pfam" id="PF02585">
    <property type="entry name" value="PIG-L"/>
    <property type="match status" value="1"/>
</dbReference>
<dbReference type="EMBL" id="CAJOBP010000008">
    <property type="protein sequence ID" value="CAF4099268.1"/>
    <property type="molecule type" value="Genomic_DNA"/>
</dbReference>
<evidence type="ECO:0000313" key="8">
    <source>
        <dbReference type="EMBL" id="CAF4100576.1"/>
    </source>
</evidence>
<dbReference type="Proteomes" id="UP000663862">
    <property type="component" value="Unassembled WGS sequence"/>
</dbReference>
<dbReference type="Proteomes" id="UP000663848">
    <property type="component" value="Unassembled WGS sequence"/>
</dbReference>
<evidence type="ECO:0000313" key="6">
    <source>
        <dbReference type="EMBL" id="CAF3504965.1"/>
    </source>
</evidence>
<name>A0A817RA14_9BILA</name>
<dbReference type="Proteomes" id="UP000663869">
    <property type="component" value="Unassembled WGS sequence"/>
</dbReference>
<evidence type="ECO:0000313" key="10">
    <source>
        <dbReference type="EMBL" id="CAF4702730.1"/>
    </source>
</evidence>
<accession>A0A817RA14</accession>
<dbReference type="InterPro" id="IPR003737">
    <property type="entry name" value="GlcNAc_PI_deacetylase-related"/>
</dbReference>
<dbReference type="EMBL" id="CAJOBR010002763">
    <property type="protein sequence ID" value="CAF4702730.1"/>
    <property type="molecule type" value="Genomic_DNA"/>
</dbReference>